<keyword evidence="2" id="KW-1185">Reference proteome</keyword>
<dbReference type="InterPro" id="IPR012349">
    <property type="entry name" value="Split_barrel_FMN-bd"/>
</dbReference>
<reference evidence="1 2" key="1">
    <citation type="submission" date="2020-04" db="EMBL/GenBank/DDBJ databases">
        <title>Collinsella sp. KGMB02528 nov., an anaerobic actinobacterium isolated from human feces.</title>
        <authorList>
            <person name="Han K.-I."/>
            <person name="Eom M.K."/>
            <person name="Kim J.-S."/>
            <person name="Lee K.C."/>
            <person name="Suh M.K."/>
            <person name="Park S.-H."/>
            <person name="Lee J.H."/>
            <person name="Kang S.W."/>
            <person name="Park J.-E."/>
            <person name="Oh B.S."/>
            <person name="Yu S.Y."/>
            <person name="Choi S.-H."/>
            <person name="Lee D.H."/>
            <person name="Yoon H."/>
            <person name="Kim B.-Y."/>
            <person name="Lee J.H."/>
            <person name="Lee J.-S."/>
        </authorList>
    </citation>
    <scope>NUCLEOTIDE SEQUENCE [LARGE SCALE GENOMIC DNA]</scope>
    <source>
        <strain evidence="1 2">KGMB02528</strain>
    </source>
</reference>
<comment type="caution">
    <text evidence="1">The sequence shown here is derived from an EMBL/GenBank/DDBJ whole genome shotgun (WGS) entry which is preliminary data.</text>
</comment>
<organism evidence="1 2">
    <name type="scientific">Collinsella acetigenes</name>
    <dbReference type="NCBI Taxonomy" id="2713419"/>
    <lineage>
        <taxon>Bacteria</taxon>
        <taxon>Bacillati</taxon>
        <taxon>Actinomycetota</taxon>
        <taxon>Coriobacteriia</taxon>
        <taxon>Coriobacteriales</taxon>
        <taxon>Coriobacteriaceae</taxon>
        <taxon>Collinsella</taxon>
    </lineage>
</organism>
<dbReference type="RefSeq" id="WP_169276920.1">
    <property type="nucleotide sequence ID" value="NZ_JABBCP010000001.1"/>
</dbReference>
<dbReference type="Gene3D" id="2.30.110.10">
    <property type="entry name" value="Electron Transport, Fmn-binding Protein, Chain A"/>
    <property type="match status" value="1"/>
</dbReference>
<evidence type="ECO:0000313" key="2">
    <source>
        <dbReference type="Proteomes" id="UP000546970"/>
    </source>
</evidence>
<dbReference type="EMBL" id="JABBCP010000001">
    <property type="protein sequence ID" value="NMF55254.1"/>
    <property type="molecule type" value="Genomic_DNA"/>
</dbReference>
<dbReference type="AlphaFoldDB" id="A0A7X9UB48"/>
<name>A0A7X9UB48_9ACTN</name>
<protein>
    <submittedName>
        <fullName evidence="1">Pyridoxamine 5'-phosphate oxidase family protein</fullName>
    </submittedName>
</protein>
<dbReference type="PANTHER" id="PTHR34071:SF2">
    <property type="entry name" value="FLAVIN-NUCLEOTIDE-BINDING PROTEIN"/>
    <property type="match status" value="1"/>
</dbReference>
<dbReference type="PANTHER" id="PTHR34071">
    <property type="entry name" value="5-NITROIMIDAZOLE ANTIBIOTICS RESISTANCE PROTEIN, NIMA-FAMILY-RELATED PROTEIN-RELATED"/>
    <property type="match status" value="1"/>
</dbReference>
<sequence>MRLIKRQVTDADAIKDIVDSAQVLHVGAMDDDGMFVVPVNYGYRWHKEQDGAESLSLYLHSAREGRKAEAFFAGGKGGVRVAIELEEDRGNITGTFACAYSRSYRSIMGSGIVLAVDDPAEKEQALRLIMAHAAPDMPSPVFMPDALARVAIFRIDVDTLSAKERAPKR</sequence>
<dbReference type="InterPro" id="IPR024747">
    <property type="entry name" value="Pyridox_Oxase-rel"/>
</dbReference>
<dbReference type="SUPFAM" id="SSF50475">
    <property type="entry name" value="FMN-binding split barrel"/>
    <property type="match status" value="1"/>
</dbReference>
<dbReference type="Pfam" id="PF12900">
    <property type="entry name" value="Pyridox_ox_2"/>
    <property type="match status" value="1"/>
</dbReference>
<evidence type="ECO:0000313" key="1">
    <source>
        <dbReference type="EMBL" id="NMF55254.1"/>
    </source>
</evidence>
<proteinExistence type="predicted"/>
<accession>A0A7X9UB48</accession>
<gene>
    <name evidence="1" type="ORF">HF320_02745</name>
</gene>
<dbReference type="Proteomes" id="UP000546970">
    <property type="component" value="Unassembled WGS sequence"/>
</dbReference>